<proteinExistence type="inferred from homology"/>
<dbReference type="PROSITE" id="PS50968">
    <property type="entry name" value="BIOTINYL_LIPOYL"/>
    <property type="match status" value="1"/>
</dbReference>
<feature type="domain" description="Lipoyl-binding" evidence="2">
    <location>
        <begin position="3"/>
        <end position="77"/>
    </location>
</feature>
<accession>A0A8D5FF89</accession>
<dbReference type="InterPro" id="IPR050179">
    <property type="entry name" value="Trans_hexapeptide_repeat"/>
</dbReference>
<evidence type="ECO:0000259" key="2">
    <source>
        <dbReference type="PROSITE" id="PS50968"/>
    </source>
</evidence>
<dbReference type="InterPro" id="IPR000089">
    <property type="entry name" value="Biotin_lipoyl"/>
</dbReference>
<dbReference type="Proteomes" id="UP000826725">
    <property type="component" value="Chromosome"/>
</dbReference>
<comment type="similarity">
    <text evidence="1">Belongs to the transferase hexapeptide repeat family.</text>
</comment>
<dbReference type="EMBL" id="AP024086">
    <property type="protein sequence ID" value="BCL60567.1"/>
    <property type="molecule type" value="Genomic_DNA"/>
</dbReference>
<protein>
    <recommendedName>
        <fullName evidence="2">Lipoyl-binding domain-containing protein</fullName>
    </recommendedName>
</protein>
<organism evidence="3 4">
    <name type="scientific">Desulfomarina profundi</name>
    <dbReference type="NCBI Taxonomy" id="2772557"/>
    <lineage>
        <taxon>Bacteria</taxon>
        <taxon>Pseudomonadati</taxon>
        <taxon>Thermodesulfobacteriota</taxon>
        <taxon>Desulfobulbia</taxon>
        <taxon>Desulfobulbales</taxon>
        <taxon>Desulfobulbaceae</taxon>
        <taxon>Desulfomarina</taxon>
    </lineage>
</organism>
<gene>
    <name evidence="3" type="ORF">DGMP_12600</name>
</gene>
<dbReference type="RefSeq" id="WP_228856684.1">
    <property type="nucleotide sequence ID" value="NZ_AP024086.1"/>
</dbReference>
<dbReference type="CDD" id="cd06849">
    <property type="entry name" value="lipoyl_domain"/>
    <property type="match status" value="1"/>
</dbReference>
<dbReference type="KEGG" id="dbk:DGMP_12600"/>
<dbReference type="PANTHER" id="PTHR43300">
    <property type="entry name" value="ACETYLTRANSFERASE"/>
    <property type="match status" value="1"/>
</dbReference>
<reference evidence="3" key="1">
    <citation type="submission" date="2020-09" db="EMBL/GenBank/DDBJ databases">
        <title>Desulfogranum mesoprofundum gen. nov., sp. nov., a novel mesophilic, sulfate-reducing chemolithoautotroph isolated from a deep-sea hydrothermal vent chimney in the Suiyo Seamount.</title>
        <authorList>
            <person name="Hashimoto Y."/>
            <person name="Nakagawa S."/>
        </authorList>
    </citation>
    <scope>NUCLEOTIDE SEQUENCE</scope>
    <source>
        <strain evidence="3">KT2</strain>
    </source>
</reference>
<keyword evidence="4" id="KW-1185">Reference proteome</keyword>
<evidence type="ECO:0000313" key="3">
    <source>
        <dbReference type="EMBL" id="BCL60567.1"/>
    </source>
</evidence>
<dbReference type="AlphaFoldDB" id="A0A8D5FF89"/>
<evidence type="ECO:0000256" key="1">
    <source>
        <dbReference type="ARBA" id="ARBA00007274"/>
    </source>
</evidence>
<evidence type="ECO:0000313" key="4">
    <source>
        <dbReference type="Proteomes" id="UP000826725"/>
    </source>
</evidence>
<name>A0A8D5FF89_9BACT</name>
<sequence length="371" mass="40491">MNAEFVQVPAINANDTTATLVEWTVDDREAVSTGDIIAIIETTKAAIEVEAPVEGYCAHLYQEGEKLSEGAFLAVILQDQDEDLEPYLHKLKKREEKKKDSRQWTRKAELMARKFGIDIEQLAAKLGRRVKESDVMNSRDPGAVLLDLVDDEYPATRRERVLLIGGAGGGGVITLDAIARTLHQRAVGILDNNSGLKGKTLMGVPVLGTNDMAWELWEKKFFDAAIIVVTADIGQREELFEWVKMEGIPLTNVIDPLAEIRTNCSLGTGNLIMANCFLAACVKLGDNNFLASHVCIEHHSVVGSHCTFGPRTTTSGAVTIGNRIKFGMGVLVEPYLEIGDNSVIPSGIVLNSSLSAGTVLKVKRNYSETVR</sequence>
<dbReference type="Pfam" id="PF00364">
    <property type="entry name" value="Biotin_lipoyl"/>
    <property type="match status" value="1"/>
</dbReference>
<dbReference type="PANTHER" id="PTHR43300:SF7">
    <property type="entry name" value="UDP-N-ACETYLBACILLOSAMINE N-ACETYLTRANSFERASE"/>
    <property type="match status" value="1"/>
</dbReference>